<keyword evidence="3" id="KW-1185">Reference proteome</keyword>
<evidence type="ECO:0000259" key="1">
    <source>
        <dbReference type="Pfam" id="PF01551"/>
    </source>
</evidence>
<dbReference type="CDD" id="cd12797">
    <property type="entry name" value="M23_peptidase"/>
    <property type="match status" value="1"/>
</dbReference>
<dbReference type="GO" id="GO:0004222">
    <property type="term" value="F:metalloendopeptidase activity"/>
    <property type="evidence" value="ECO:0007669"/>
    <property type="project" value="TreeGrafter"/>
</dbReference>
<protein>
    <recommendedName>
        <fullName evidence="1">M23ase beta-sheet core domain-containing protein</fullName>
    </recommendedName>
</protein>
<dbReference type="AlphaFoldDB" id="A0A917TIR3"/>
<dbReference type="Proteomes" id="UP000642070">
    <property type="component" value="Unassembled WGS sequence"/>
</dbReference>
<reference evidence="2" key="2">
    <citation type="submission" date="2020-09" db="EMBL/GenBank/DDBJ databases">
        <authorList>
            <person name="Sun Q."/>
            <person name="Ohkuma M."/>
        </authorList>
    </citation>
    <scope>NUCLEOTIDE SEQUENCE</scope>
    <source>
        <strain evidence="2">JCM 19831</strain>
    </source>
</reference>
<evidence type="ECO:0000313" key="3">
    <source>
        <dbReference type="Proteomes" id="UP000642070"/>
    </source>
</evidence>
<dbReference type="InterPro" id="IPR016047">
    <property type="entry name" value="M23ase_b-sheet_dom"/>
</dbReference>
<dbReference type="PANTHER" id="PTHR21666">
    <property type="entry name" value="PEPTIDASE-RELATED"/>
    <property type="match status" value="1"/>
</dbReference>
<dbReference type="Pfam" id="PF01551">
    <property type="entry name" value="Peptidase_M23"/>
    <property type="match status" value="1"/>
</dbReference>
<evidence type="ECO:0000313" key="2">
    <source>
        <dbReference type="EMBL" id="GGM24029.1"/>
    </source>
</evidence>
<gene>
    <name evidence="2" type="ORF">GCM10007977_026470</name>
</gene>
<dbReference type="InterPro" id="IPR050570">
    <property type="entry name" value="Cell_wall_metabolism_enzyme"/>
</dbReference>
<dbReference type="PANTHER" id="PTHR21666:SF270">
    <property type="entry name" value="MUREIN HYDROLASE ACTIVATOR ENVC"/>
    <property type="match status" value="1"/>
</dbReference>
<reference evidence="2" key="1">
    <citation type="journal article" date="2014" name="Int. J. Syst. Evol. Microbiol.">
        <title>Complete genome sequence of Corynebacterium casei LMG S-19264T (=DSM 44701T), isolated from a smear-ripened cheese.</title>
        <authorList>
            <consortium name="US DOE Joint Genome Institute (JGI-PGF)"/>
            <person name="Walter F."/>
            <person name="Albersmeier A."/>
            <person name="Kalinowski J."/>
            <person name="Ruckert C."/>
        </authorList>
    </citation>
    <scope>NUCLEOTIDE SEQUENCE</scope>
    <source>
        <strain evidence="2">JCM 19831</strain>
    </source>
</reference>
<organism evidence="2 3">
    <name type="scientific">Dactylosporangium sucinum</name>
    <dbReference type="NCBI Taxonomy" id="1424081"/>
    <lineage>
        <taxon>Bacteria</taxon>
        <taxon>Bacillati</taxon>
        <taxon>Actinomycetota</taxon>
        <taxon>Actinomycetes</taxon>
        <taxon>Micromonosporales</taxon>
        <taxon>Micromonosporaceae</taxon>
        <taxon>Dactylosporangium</taxon>
    </lineage>
</organism>
<accession>A0A917TIR3</accession>
<proteinExistence type="predicted"/>
<dbReference type="SUPFAM" id="SSF51261">
    <property type="entry name" value="Duplicated hybrid motif"/>
    <property type="match status" value="1"/>
</dbReference>
<dbReference type="EMBL" id="BMPI01000010">
    <property type="protein sequence ID" value="GGM24029.1"/>
    <property type="molecule type" value="Genomic_DNA"/>
</dbReference>
<comment type="caution">
    <text evidence="2">The sequence shown here is derived from an EMBL/GenBank/DDBJ whole genome shotgun (WGS) entry which is preliminary data.</text>
</comment>
<feature type="domain" description="M23ase beta-sheet core" evidence="1">
    <location>
        <begin position="231"/>
        <end position="342"/>
    </location>
</feature>
<dbReference type="InterPro" id="IPR011055">
    <property type="entry name" value="Dup_hybrid_motif"/>
</dbReference>
<dbReference type="Gene3D" id="2.70.70.10">
    <property type="entry name" value="Glucose Permease (Domain IIA)"/>
    <property type="match status" value="1"/>
</dbReference>
<name>A0A917TIR3_9ACTN</name>
<dbReference type="RefSeq" id="WP_229834868.1">
    <property type="nucleotide sequence ID" value="NZ_BMPI01000010.1"/>
</dbReference>
<sequence length="360" mass="37260">MSRALPIALAAAAVLILAPVVLVVLVAATVVGSSPAWACTAVPLTTSATGPTGDPAATGDTWPAEGSWSGEQVGHAATIVEVGAELHVPPAGWTIAVATAMQESSLRNLGHLGGRNDHDSLGLFQQRPSQGWGTPEQILDPRYAAGKFYEALLKVDGWQSMSLTQAAQQVQRSAYPDAYAKWQAEAEHLVELIKGRLGITCSAGGTGPWRLPLPEGSYEFGSPYGPRGGAMHRGVDLMASYGTPILAAAAGTVTSAECTSPFCDRPGDRDRNGYGITPGCGLAVEIQHADGIGTTYCHASSLSVHVGQQVNAGDEIGRVGSTGHSSGNHLHFQVHQPAPPINNSTTIDPVPFMAGVGVHL</sequence>